<dbReference type="Proteomes" id="UP000821866">
    <property type="component" value="Chromosome 9"/>
</dbReference>
<gene>
    <name evidence="2" type="ORF">HPB51_024781</name>
</gene>
<evidence type="ECO:0000313" key="2">
    <source>
        <dbReference type="EMBL" id="KAH8010106.1"/>
    </source>
</evidence>
<reference evidence="2" key="2">
    <citation type="submission" date="2021-09" db="EMBL/GenBank/DDBJ databases">
        <authorList>
            <person name="Jia N."/>
            <person name="Wang J."/>
            <person name="Shi W."/>
            <person name="Du L."/>
            <person name="Sun Y."/>
            <person name="Zhan W."/>
            <person name="Jiang J."/>
            <person name="Wang Q."/>
            <person name="Zhang B."/>
            <person name="Ji P."/>
            <person name="Sakyi L.B."/>
            <person name="Cui X."/>
            <person name="Yuan T."/>
            <person name="Jiang B."/>
            <person name="Yang W."/>
            <person name="Lam T.T.-Y."/>
            <person name="Chang Q."/>
            <person name="Ding S."/>
            <person name="Wang X."/>
            <person name="Zhu J."/>
            <person name="Ruan X."/>
            <person name="Zhao L."/>
            <person name="Wei J."/>
            <person name="Que T."/>
            <person name="Du C."/>
            <person name="Cheng J."/>
            <person name="Dai P."/>
            <person name="Han X."/>
            <person name="Huang E."/>
            <person name="Gao Y."/>
            <person name="Liu J."/>
            <person name="Shao H."/>
            <person name="Ye R."/>
            <person name="Li L."/>
            <person name="Wei W."/>
            <person name="Wang X."/>
            <person name="Wang C."/>
            <person name="Huo Q."/>
            <person name="Li W."/>
            <person name="Guo W."/>
            <person name="Chen H."/>
            <person name="Chen S."/>
            <person name="Zhou L."/>
            <person name="Zhou L."/>
            <person name="Ni X."/>
            <person name="Tian J."/>
            <person name="Zhou Y."/>
            <person name="Sheng Y."/>
            <person name="Liu T."/>
            <person name="Pan Y."/>
            <person name="Xia L."/>
            <person name="Li J."/>
            <person name="Zhao F."/>
            <person name="Cao W."/>
        </authorList>
    </citation>
    <scope>NUCLEOTIDE SEQUENCE</scope>
    <source>
        <strain evidence="2">Rmic-2018</strain>
        <tissue evidence="2">Larvae</tissue>
    </source>
</reference>
<dbReference type="EMBL" id="JABSTU010000011">
    <property type="protein sequence ID" value="KAH8010106.1"/>
    <property type="molecule type" value="Genomic_DNA"/>
</dbReference>
<keyword evidence="3" id="KW-1185">Reference proteome</keyword>
<protein>
    <submittedName>
        <fullName evidence="2">Uncharacterized protein</fullName>
    </submittedName>
</protein>
<dbReference type="AlphaFoldDB" id="A0A9J6D7W0"/>
<accession>A0A9J6D7W0</accession>
<proteinExistence type="predicted"/>
<evidence type="ECO:0000313" key="3">
    <source>
        <dbReference type="Proteomes" id="UP000821866"/>
    </source>
</evidence>
<reference evidence="2" key="1">
    <citation type="journal article" date="2020" name="Cell">
        <title>Large-Scale Comparative Analyses of Tick Genomes Elucidate Their Genetic Diversity and Vector Capacities.</title>
        <authorList>
            <consortium name="Tick Genome and Microbiome Consortium (TIGMIC)"/>
            <person name="Jia N."/>
            <person name="Wang J."/>
            <person name="Shi W."/>
            <person name="Du L."/>
            <person name="Sun Y."/>
            <person name="Zhan W."/>
            <person name="Jiang J.F."/>
            <person name="Wang Q."/>
            <person name="Zhang B."/>
            <person name="Ji P."/>
            <person name="Bell-Sakyi L."/>
            <person name="Cui X.M."/>
            <person name="Yuan T.T."/>
            <person name="Jiang B.G."/>
            <person name="Yang W.F."/>
            <person name="Lam T.T."/>
            <person name="Chang Q.C."/>
            <person name="Ding S.J."/>
            <person name="Wang X.J."/>
            <person name="Zhu J.G."/>
            <person name="Ruan X.D."/>
            <person name="Zhao L."/>
            <person name="Wei J.T."/>
            <person name="Ye R.Z."/>
            <person name="Que T.C."/>
            <person name="Du C.H."/>
            <person name="Zhou Y.H."/>
            <person name="Cheng J.X."/>
            <person name="Dai P.F."/>
            <person name="Guo W.B."/>
            <person name="Han X.H."/>
            <person name="Huang E.J."/>
            <person name="Li L.F."/>
            <person name="Wei W."/>
            <person name="Gao Y.C."/>
            <person name="Liu J.Z."/>
            <person name="Shao H.Z."/>
            <person name="Wang X."/>
            <person name="Wang C.C."/>
            <person name="Yang T.C."/>
            <person name="Huo Q.B."/>
            <person name="Li W."/>
            <person name="Chen H.Y."/>
            <person name="Chen S.E."/>
            <person name="Zhou L.G."/>
            <person name="Ni X.B."/>
            <person name="Tian J.H."/>
            <person name="Sheng Y."/>
            <person name="Liu T."/>
            <person name="Pan Y.S."/>
            <person name="Xia L.Y."/>
            <person name="Li J."/>
            <person name="Zhao F."/>
            <person name="Cao W.C."/>
        </authorList>
    </citation>
    <scope>NUCLEOTIDE SEQUENCE</scope>
    <source>
        <strain evidence="2">Rmic-2018</strain>
    </source>
</reference>
<comment type="caution">
    <text evidence="2">The sequence shown here is derived from an EMBL/GenBank/DDBJ whole genome shotgun (WGS) entry which is preliminary data.</text>
</comment>
<feature type="region of interest" description="Disordered" evidence="1">
    <location>
        <begin position="1"/>
        <end position="25"/>
    </location>
</feature>
<organism evidence="2 3">
    <name type="scientific">Rhipicephalus microplus</name>
    <name type="common">Cattle tick</name>
    <name type="synonym">Boophilus microplus</name>
    <dbReference type="NCBI Taxonomy" id="6941"/>
    <lineage>
        <taxon>Eukaryota</taxon>
        <taxon>Metazoa</taxon>
        <taxon>Ecdysozoa</taxon>
        <taxon>Arthropoda</taxon>
        <taxon>Chelicerata</taxon>
        <taxon>Arachnida</taxon>
        <taxon>Acari</taxon>
        <taxon>Parasitiformes</taxon>
        <taxon>Ixodida</taxon>
        <taxon>Ixodoidea</taxon>
        <taxon>Ixodidae</taxon>
        <taxon>Rhipicephalinae</taxon>
        <taxon>Rhipicephalus</taxon>
        <taxon>Boophilus</taxon>
    </lineage>
</organism>
<name>A0A9J6D7W0_RHIMP</name>
<sequence>MAEGRKNRGLTLRYSHSAPQLSSARTSKSTATYFPSCSASSSCLRTSCIDDSELDESCSSSTLYAATEEFLASQSSEPQVDRHFVEVRKQDEEALLTRINFDEAASGHSRDVVPGGRLSKLVCTSILTIVCGLLAVQLVLDKVSELNEDDALITVGEENVTEHALLLEQRRERSKRGPLKIRNVTNATTSGIASGETWSTGTSPLTKYVSAFKTESDKAIALRAFQRVAASAVQVGHWESATHVLRAPQVSLDSVPTGYALAIFDDSAALADWVGSTPPRVVGPPRRVD</sequence>
<evidence type="ECO:0000256" key="1">
    <source>
        <dbReference type="SAM" id="MobiDB-lite"/>
    </source>
</evidence>